<dbReference type="InterPro" id="IPR014942">
    <property type="entry name" value="AbiEii"/>
</dbReference>
<dbReference type="RefSeq" id="WP_190257832.1">
    <property type="nucleotide sequence ID" value="NZ_BMPI01000113.1"/>
</dbReference>
<gene>
    <name evidence="1" type="ORF">GCM10007977_107000</name>
</gene>
<dbReference type="Pfam" id="PF08843">
    <property type="entry name" value="AbiEii"/>
    <property type="match status" value="1"/>
</dbReference>
<evidence type="ECO:0000313" key="1">
    <source>
        <dbReference type="EMBL" id="GGM87680.1"/>
    </source>
</evidence>
<reference evidence="1" key="1">
    <citation type="journal article" date="2014" name="Int. J. Syst. Evol. Microbiol.">
        <title>Complete genome sequence of Corynebacterium casei LMG S-19264T (=DSM 44701T), isolated from a smear-ripened cheese.</title>
        <authorList>
            <consortium name="US DOE Joint Genome Institute (JGI-PGF)"/>
            <person name="Walter F."/>
            <person name="Albersmeier A."/>
            <person name="Kalinowski J."/>
            <person name="Ruckert C."/>
        </authorList>
    </citation>
    <scope>NUCLEOTIDE SEQUENCE</scope>
    <source>
        <strain evidence="1">JCM 19831</strain>
    </source>
</reference>
<dbReference type="EMBL" id="BMPI01000113">
    <property type="protein sequence ID" value="GGM87680.1"/>
    <property type="molecule type" value="Genomic_DNA"/>
</dbReference>
<evidence type="ECO:0000313" key="2">
    <source>
        <dbReference type="Proteomes" id="UP000642070"/>
    </source>
</evidence>
<organism evidence="1 2">
    <name type="scientific">Dactylosporangium sucinum</name>
    <dbReference type="NCBI Taxonomy" id="1424081"/>
    <lineage>
        <taxon>Bacteria</taxon>
        <taxon>Bacillati</taxon>
        <taxon>Actinomycetota</taxon>
        <taxon>Actinomycetes</taxon>
        <taxon>Micromonosporales</taxon>
        <taxon>Micromonosporaceae</taxon>
        <taxon>Dactylosporangium</taxon>
    </lineage>
</organism>
<accession>A0A917UEM5</accession>
<protein>
    <recommendedName>
        <fullName evidence="3">Nucleotidyl transferase AbiEii/AbiGii toxin family protein</fullName>
    </recommendedName>
</protein>
<dbReference type="Proteomes" id="UP000642070">
    <property type="component" value="Unassembled WGS sequence"/>
</dbReference>
<evidence type="ECO:0008006" key="3">
    <source>
        <dbReference type="Google" id="ProtNLM"/>
    </source>
</evidence>
<reference evidence="1" key="2">
    <citation type="submission" date="2020-09" db="EMBL/GenBank/DDBJ databases">
        <authorList>
            <person name="Sun Q."/>
            <person name="Ohkuma M."/>
        </authorList>
    </citation>
    <scope>NUCLEOTIDE SEQUENCE</scope>
    <source>
        <strain evidence="1">JCM 19831</strain>
    </source>
</reference>
<dbReference type="AlphaFoldDB" id="A0A917UEM5"/>
<keyword evidence="2" id="KW-1185">Reference proteome</keyword>
<proteinExistence type="predicted"/>
<name>A0A917UEM5_9ACTN</name>
<sequence length="213" mass="23380">MLPLHSRMIRVALRAIDSYGFCLAGGYAMQAHGFVDRISEDVDLFTTMASAKHFPKAVRAVTEALTKDGLTCELTLRFETFARFAIGDPETGETTKLELGTDWRAKNPVALGIGPVLHPDDAVANKVNALFNRAAFRDFIDVHGALTDGRYTPGDLLRLGGEHDAGFNAPYFAQALRSVDRFGELAFRVYGLTDEQGEAIKRRMLAWADEIAG</sequence>
<comment type="caution">
    <text evidence="1">The sequence shown here is derived from an EMBL/GenBank/DDBJ whole genome shotgun (WGS) entry which is preliminary data.</text>
</comment>